<dbReference type="AlphaFoldDB" id="A0A1V6PWQ5"/>
<name>A0A1V6PWQ5_9EURO</name>
<keyword evidence="5" id="KW-1185">Reference proteome</keyword>
<dbReference type="PANTHER" id="PTHR46202">
    <property type="entry name" value="DNA EXCISION REPAIR PROTEIN ERCC-8"/>
    <property type="match status" value="1"/>
</dbReference>
<dbReference type="GO" id="GO:0031464">
    <property type="term" value="C:Cul4A-RING E3 ubiquitin ligase complex"/>
    <property type="evidence" value="ECO:0007669"/>
    <property type="project" value="TreeGrafter"/>
</dbReference>
<protein>
    <submittedName>
        <fullName evidence="4">Uncharacterized protein</fullName>
    </submittedName>
</protein>
<dbReference type="InterPro" id="IPR015943">
    <property type="entry name" value="WD40/YVTN_repeat-like_dom_sf"/>
</dbReference>
<dbReference type="STRING" id="416450.A0A1V6PWQ5"/>
<dbReference type="PROSITE" id="PS50294">
    <property type="entry name" value="WD_REPEATS_REGION"/>
    <property type="match status" value="3"/>
</dbReference>
<dbReference type="InterPro" id="IPR036322">
    <property type="entry name" value="WD40_repeat_dom_sf"/>
</dbReference>
<comment type="caution">
    <text evidence="4">The sequence shown here is derived from an EMBL/GenBank/DDBJ whole genome shotgun (WGS) entry which is preliminary data.</text>
</comment>
<evidence type="ECO:0000256" key="1">
    <source>
        <dbReference type="ARBA" id="ARBA00022574"/>
    </source>
</evidence>
<dbReference type="OrthoDB" id="361494at2759"/>
<sequence>MNSYLLNRALGSVNPNNFHVAQTTRLVHHLEAAPGIRFSSRRPAASTDQTEDDIAPLDQELSSSAAELFAHKSGVNCLAVDQFEGRYMISGGADPSIHLWDLETRGSELEHAHRSCASVSKSSAADAHTHAITSLSIYPFDPVPSTIFSTSHDGTLKLSALDSPSITPVHTFSLDCTPYSHSFSSQPGSTLLVAVGTSERSVRLVDLRSGLSTQGLPGHNGAVLSVAWAPHRPHLLASGSVDNRVIIFDVRRGGHNSAIATLDMDDPVGLGLPGTGSIPASYESRPAFSRHARAHNGPVTGVRWTSNGSHIVTTGQDSRIRVWDSATGANTLVHFGPRVRNSSSSHLAERAPLVIPKGAMSPGHETLLWPNFNEQDDRGEIFMFELREGTFVKRLRVPGLAIGSQNMRGRSSALSAARVNDLVWRGNGASGEGIELFSAHGDGTIRTWVSREPDGEPTEAEEADMADRKRKRDVLDEVYQGFLAPDQPIFHM</sequence>
<dbReference type="Pfam" id="PF00400">
    <property type="entry name" value="WD40"/>
    <property type="match status" value="4"/>
</dbReference>
<dbReference type="EMBL" id="MDYN01000028">
    <property type="protein sequence ID" value="OQD81375.1"/>
    <property type="molecule type" value="Genomic_DNA"/>
</dbReference>
<feature type="repeat" description="WD" evidence="3">
    <location>
        <begin position="292"/>
        <end position="333"/>
    </location>
</feature>
<dbReference type="GO" id="GO:0000209">
    <property type="term" value="P:protein polyubiquitination"/>
    <property type="evidence" value="ECO:0007669"/>
    <property type="project" value="TreeGrafter"/>
</dbReference>
<reference evidence="5" key="1">
    <citation type="journal article" date="2017" name="Nat. Microbiol.">
        <title>Global analysis of biosynthetic gene clusters reveals vast potential of secondary metabolite production in Penicillium species.</title>
        <authorList>
            <person name="Nielsen J.C."/>
            <person name="Grijseels S."/>
            <person name="Prigent S."/>
            <person name="Ji B."/>
            <person name="Dainat J."/>
            <person name="Nielsen K.F."/>
            <person name="Frisvad J.C."/>
            <person name="Workman M."/>
            <person name="Nielsen J."/>
        </authorList>
    </citation>
    <scope>NUCLEOTIDE SEQUENCE [LARGE SCALE GENOMIC DNA]</scope>
    <source>
        <strain evidence="5">IBT 31811</strain>
    </source>
</reference>
<dbReference type="GO" id="GO:0043161">
    <property type="term" value="P:proteasome-mediated ubiquitin-dependent protein catabolic process"/>
    <property type="evidence" value="ECO:0007669"/>
    <property type="project" value="TreeGrafter"/>
</dbReference>
<feature type="repeat" description="WD" evidence="3">
    <location>
        <begin position="68"/>
        <end position="110"/>
    </location>
</feature>
<gene>
    <name evidence="4" type="ORF">PENANT_c028G09802</name>
</gene>
<dbReference type="FunFam" id="2.130.10.10:FF:001166">
    <property type="entry name" value="WD repeat protein (AFU_orthologue AFUA_4G09620)"/>
    <property type="match status" value="1"/>
</dbReference>
<dbReference type="InterPro" id="IPR042238">
    <property type="entry name" value="Rad28/ERCC8/Ckn1/ATCSA-1"/>
</dbReference>
<feature type="repeat" description="WD" evidence="3">
    <location>
        <begin position="216"/>
        <end position="258"/>
    </location>
</feature>
<organism evidence="4 5">
    <name type="scientific">Penicillium antarcticum</name>
    <dbReference type="NCBI Taxonomy" id="416450"/>
    <lineage>
        <taxon>Eukaryota</taxon>
        <taxon>Fungi</taxon>
        <taxon>Dikarya</taxon>
        <taxon>Ascomycota</taxon>
        <taxon>Pezizomycotina</taxon>
        <taxon>Eurotiomycetes</taxon>
        <taxon>Eurotiomycetidae</taxon>
        <taxon>Eurotiales</taxon>
        <taxon>Aspergillaceae</taxon>
        <taxon>Penicillium</taxon>
    </lineage>
</organism>
<dbReference type="GO" id="GO:0000109">
    <property type="term" value="C:nucleotide-excision repair complex"/>
    <property type="evidence" value="ECO:0007669"/>
    <property type="project" value="TreeGrafter"/>
</dbReference>
<evidence type="ECO:0000313" key="5">
    <source>
        <dbReference type="Proteomes" id="UP000191672"/>
    </source>
</evidence>
<evidence type="ECO:0000256" key="3">
    <source>
        <dbReference type="PROSITE-ProRule" id="PRU00221"/>
    </source>
</evidence>
<keyword evidence="2" id="KW-0677">Repeat</keyword>
<dbReference type="PROSITE" id="PS00678">
    <property type="entry name" value="WD_REPEATS_1"/>
    <property type="match status" value="1"/>
</dbReference>
<evidence type="ECO:0000313" key="4">
    <source>
        <dbReference type="EMBL" id="OQD81375.1"/>
    </source>
</evidence>
<proteinExistence type="predicted"/>
<dbReference type="GO" id="GO:0006283">
    <property type="term" value="P:transcription-coupled nucleotide-excision repair"/>
    <property type="evidence" value="ECO:0007669"/>
    <property type="project" value="InterPro"/>
</dbReference>
<dbReference type="PANTHER" id="PTHR46202:SF1">
    <property type="entry name" value="DNA EXCISION REPAIR PROTEIN ERCC-8"/>
    <property type="match status" value="1"/>
</dbReference>
<accession>A0A1V6PWQ5</accession>
<dbReference type="InterPro" id="IPR001680">
    <property type="entry name" value="WD40_rpt"/>
</dbReference>
<dbReference type="SMART" id="SM00320">
    <property type="entry name" value="WD40"/>
    <property type="match status" value="5"/>
</dbReference>
<dbReference type="Gene3D" id="2.130.10.10">
    <property type="entry name" value="YVTN repeat-like/Quinoprotein amine dehydrogenase"/>
    <property type="match status" value="1"/>
</dbReference>
<dbReference type="SUPFAM" id="SSF50978">
    <property type="entry name" value="WD40 repeat-like"/>
    <property type="match status" value="1"/>
</dbReference>
<dbReference type="PROSITE" id="PS50082">
    <property type="entry name" value="WD_REPEATS_2"/>
    <property type="match status" value="3"/>
</dbReference>
<dbReference type="InterPro" id="IPR019775">
    <property type="entry name" value="WD40_repeat_CS"/>
</dbReference>
<dbReference type="Proteomes" id="UP000191672">
    <property type="component" value="Unassembled WGS sequence"/>
</dbReference>
<evidence type="ECO:0000256" key="2">
    <source>
        <dbReference type="ARBA" id="ARBA00022737"/>
    </source>
</evidence>
<keyword evidence="1 3" id="KW-0853">WD repeat</keyword>